<dbReference type="Pfam" id="PF16113">
    <property type="entry name" value="ECH_2"/>
    <property type="match status" value="1"/>
</dbReference>
<dbReference type="AlphaFoldDB" id="A0AAD7UHC7"/>
<proteinExistence type="predicted"/>
<accession>A0AAD7UHC7</accession>
<evidence type="ECO:0000313" key="3">
    <source>
        <dbReference type="Proteomes" id="UP001230188"/>
    </source>
</evidence>
<keyword evidence="3" id="KW-1185">Reference proteome</keyword>
<dbReference type="Proteomes" id="UP001230188">
    <property type="component" value="Unassembled WGS sequence"/>
</dbReference>
<dbReference type="Gene3D" id="3.90.226.10">
    <property type="entry name" value="2-enoyl-CoA Hydratase, Chain A, domain 1"/>
    <property type="match status" value="1"/>
</dbReference>
<dbReference type="InterPro" id="IPR045004">
    <property type="entry name" value="ECH_dom"/>
</dbReference>
<organism evidence="2 3">
    <name type="scientific">Chrysophaeum taylorii</name>
    <dbReference type="NCBI Taxonomy" id="2483200"/>
    <lineage>
        <taxon>Eukaryota</taxon>
        <taxon>Sar</taxon>
        <taxon>Stramenopiles</taxon>
        <taxon>Ochrophyta</taxon>
        <taxon>Pelagophyceae</taxon>
        <taxon>Pelagomonadales</taxon>
        <taxon>Pelagomonadaceae</taxon>
        <taxon>Chrysophaeum</taxon>
    </lineage>
</organism>
<evidence type="ECO:0000313" key="2">
    <source>
        <dbReference type="EMBL" id="KAJ8605998.1"/>
    </source>
</evidence>
<protein>
    <recommendedName>
        <fullName evidence="1">Enoyl-CoA hydratase/isomerase domain-containing protein</fullName>
    </recommendedName>
</protein>
<dbReference type="InterPro" id="IPR029045">
    <property type="entry name" value="ClpP/crotonase-like_dom_sf"/>
</dbReference>
<name>A0AAD7UHC7_9STRA</name>
<dbReference type="EMBL" id="JAQMWT010000304">
    <property type="protein sequence ID" value="KAJ8605998.1"/>
    <property type="molecule type" value="Genomic_DNA"/>
</dbReference>
<comment type="caution">
    <text evidence="2">The sequence shown here is derived from an EMBL/GenBank/DDBJ whole genome shotgun (WGS) entry which is preliminary data.</text>
</comment>
<reference evidence="2" key="1">
    <citation type="submission" date="2023-01" db="EMBL/GenBank/DDBJ databases">
        <title>Metagenome sequencing of chrysophaentin producing Chrysophaeum taylorii.</title>
        <authorList>
            <person name="Davison J."/>
            <person name="Bewley C."/>
        </authorList>
    </citation>
    <scope>NUCLEOTIDE SEQUENCE</scope>
    <source>
        <strain evidence="2">NIES-1699</strain>
    </source>
</reference>
<sequence length="344" mass="37617">MRRVSTVARKPRRMSMVEYERRLAKVGASTERTPPFVEVTQKPGLRRLSIVDFDAYAHSSRNISRLLGRWDAHNQVSLVVIDGSLGSFAAKDTKELEAAYALYARVRAMKTPCVTMVDGLATAGGLGLVGKRSVASTDAWIPPFLDEDTFSEVPRLVDGGVGYRLSRASPKHARAALLGGRAVHGGALKLSGLVDHVVSAHAFKSLYYELDALAEDADPERLGDNIDSLLAIRSHVSSAWVEDEDDFDAFATLCFEPNDLPTIIKLLEASSDHPRANDALAAIRRYPGHAQLLATFVDRCALLSSSYEDCLKLEKILATNILLSSSSGDDHLHLHDDLESYFVV</sequence>
<evidence type="ECO:0000259" key="1">
    <source>
        <dbReference type="Pfam" id="PF16113"/>
    </source>
</evidence>
<gene>
    <name evidence="2" type="ORF">CTAYLR_010120</name>
</gene>
<dbReference type="SUPFAM" id="SSF52096">
    <property type="entry name" value="ClpP/crotonase"/>
    <property type="match status" value="1"/>
</dbReference>
<feature type="domain" description="Enoyl-CoA hydratase/isomerase" evidence="1">
    <location>
        <begin position="94"/>
        <end position="322"/>
    </location>
</feature>